<dbReference type="Proteomes" id="UP000193884">
    <property type="component" value="Unassembled WGS sequence"/>
</dbReference>
<evidence type="ECO:0000313" key="1">
    <source>
        <dbReference type="EMBL" id="OSJ24330.1"/>
    </source>
</evidence>
<dbReference type="EMBL" id="NAFK01000172">
    <property type="protein sequence ID" value="OSJ24330.1"/>
    <property type="molecule type" value="Genomic_DNA"/>
</dbReference>
<evidence type="ECO:0000313" key="2">
    <source>
        <dbReference type="Proteomes" id="UP000193884"/>
    </source>
</evidence>
<organism evidence="1 2">
    <name type="scientific">Bradyrhizobium canariense</name>
    <dbReference type="NCBI Taxonomy" id="255045"/>
    <lineage>
        <taxon>Bacteria</taxon>
        <taxon>Pseudomonadati</taxon>
        <taxon>Pseudomonadota</taxon>
        <taxon>Alphaproteobacteria</taxon>
        <taxon>Hyphomicrobiales</taxon>
        <taxon>Nitrobacteraceae</taxon>
        <taxon>Bradyrhizobium</taxon>
    </lineage>
</organism>
<reference evidence="1 2" key="1">
    <citation type="submission" date="2017-03" db="EMBL/GenBank/DDBJ databases">
        <title>Whole genome sequences of fourteen strains of Bradyrhizobium canariense and one strain of Bradyrhizobium japonicum isolated from Lupinus (Papilionoideae: Genisteae) species in Algeria.</title>
        <authorList>
            <person name="Crovadore J."/>
            <person name="Chekireb D."/>
            <person name="Brachmann A."/>
            <person name="Chablais R."/>
            <person name="Cochard B."/>
            <person name="Lefort F."/>
        </authorList>
    </citation>
    <scope>NUCLEOTIDE SEQUENCE [LARGE SCALE GENOMIC DNA]</scope>
    <source>
        <strain evidence="1 2">UBMAN05</strain>
    </source>
</reference>
<comment type="caution">
    <text evidence="1">The sequence shown here is derived from an EMBL/GenBank/DDBJ whole genome shotgun (WGS) entry which is preliminary data.</text>
</comment>
<gene>
    <name evidence="1" type="ORF">BST63_27405</name>
</gene>
<sequence>MDWRDALVERYPVLLRDGSGRAVGRPGVGDGWARIVVRAIGRILAAGSSTGDAVRILGIAEKYGTLRISIDVSHRSTAVAAIEEAVALAEAASECTCDICGGEGMLYESGNVLSTRCVAHGAGAPVPVSPGWENIRIVRHVKAGKVRTVSCRRYDRATDTLIDVPPSALGLDE</sequence>
<protein>
    <recommendedName>
        <fullName evidence="3">Molecular chaperone DnaJ</fullName>
    </recommendedName>
</protein>
<name>A0ABX3WXA9_9BRAD</name>
<keyword evidence="2" id="KW-1185">Reference proteome</keyword>
<evidence type="ECO:0008006" key="3">
    <source>
        <dbReference type="Google" id="ProtNLM"/>
    </source>
</evidence>
<accession>A0ABX3WXA9</accession>
<proteinExistence type="predicted"/>